<dbReference type="Gene3D" id="1.10.40.30">
    <property type="entry name" value="Fumarase/aspartase (C-terminal domain)"/>
    <property type="match status" value="1"/>
</dbReference>
<gene>
    <name evidence="2" type="ORF">ACFFRE_10670</name>
</gene>
<comment type="caution">
    <text evidence="2">The sequence shown here is derived from an EMBL/GenBank/DDBJ whole genome shotgun (WGS) entry which is preliminary data.</text>
</comment>
<name>A0ABV6C4G7_9ACTN</name>
<feature type="non-terminal residue" evidence="2">
    <location>
        <position position="1"/>
    </location>
</feature>
<reference evidence="2 3" key="1">
    <citation type="submission" date="2024-09" db="EMBL/GenBank/DDBJ databases">
        <authorList>
            <person name="Sun Q."/>
            <person name="Mori K."/>
        </authorList>
    </citation>
    <scope>NUCLEOTIDE SEQUENCE [LARGE SCALE GENOMIC DNA]</scope>
    <source>
        <strain evidence="2 3">JCM 15389</strain>
    </source>
</reference>
<sequence>ADPPDGPPADRCREPGRDPVAEALAADPEVAEVLGPEELRALLDPRRNLGSAATWVARVLDRQATWPWPAPPDPPAKDRGAGQDETGQDEEVLQARPVDRPSEEEPEDP</sequence>
<protein>
    <submittedName>
        <fullName evidence="2">Uncharacterized protein</fullName>
    </submittedName>
</protein>
<feature type="region of interest" description="Disordered" evidence="1">
    <location>
        <begin position="65"/>
        <end position="109"/>
    </location>
</feature>
<evidence type="ECO:0000313" key="3">
    <source>
        <dbReference type="Proteomes" id="UP001589788"/>
    </source>
</evidence>
<keyword evidence="3" id="KW-1185">Reference proteome</keyword>
<organism evidence="2 3">
    <name type="scientific">Aciditerrimonas ferrireducens</name>
    <dbReference type="NCBI Taxonomy" id="667306"/>
    <lineage>
        <taxon>Bacteria</taxon>
        <taxon>Bacillati</taxon>
        <taxon>Actinomycetota</taxon>
        <taxon>Acidimicrobiia</taxon>
        <taxon>Acidimicrobiales</taxon>
        <taxon>Acidimicrobiaceae</taxon>
        <taxon>Aciditerrimonas</taxon>
    </lineage>
</organism>
<evidence type="ECO:0000313" key="2">
    <source>
        <dbReference type="EMBL" id="MFC0082594.1"/>
    </source>
</evidence>
<proteinExistence type="predicted"/>
<evidence type="ECO:0000256" key="1">
    <source>
        <dbReference type="SAM" id="MobiDB-lite"/>
    </source>
</evidence>
<dbReference type="Proteomes" id="UP001589788">
    <property type="component" value="Unassembled WGS sequence"/>
</dbReference>
<accession>A0ABV6C4G7</accession>
<dbReference type="EMBL" id="JBHLYQ010000120">
    <property type="protein sequence ID" value="MFC0082594.1"/>
    <property type="molecule type" value="Genomic_DNA"/>
</dbReference>